<sequence>MNSGTAEHEQNGVTIPSKAAITLANPSLRPASRARVRSGVKVLLTMPITNTTAVNSSRTFGVS</sequence>
<gene>
    <name evidence="1" type="ORF">Tchar_00816</name>
</gene>
<keyword evidence="2" id="KW-1185">Reference proteome</keyword>
<proteinExistence type="predicted"/>
<evidence type="ECO:0000313" key="2">
    <source>
        <dbReference type="Proteomes" id="UP000318294"/>
    </source>
</evidence>
<reference evidence="1 2" key="1">
    <citation type="submission" date="2019-07" db="EMBL/GenBank/DDBJ databases">
        <title>Tepidimonas charontis SPSP-6 draft genome.</title>
        <authorList>
            <person name="Da Costa M.S."/>
            <person name="Froufe H.J.C."/>
            <person name="Egas C."/>
            <person name="Albuquerque L."/>
        </authorList>
    </citation>
    <scope>NUCLEOTIDE SEQUENCE [LARGE SCALE GENOMIC DNA]</scope>
    <source>
        <strain evidence="1 2">SPSP-6</strain>
    </source>
</reference>
<protein>
    <submittedName>
        <fullName evidence="1">Uncharacterized protein</fullName>
    </submittedName>
</protein>
<dbReference type="AlphaFoldDB" id="A0A554XHV3"/>
<dbReference type="EMBL" id="VJON01000008">
    <property type="protein sequence ID" value="TSE35411.1"/>
    <property type="molecule type" value="Genomic_DNA"/>
</dbReference>
<evidence type="ECO:0000313" key="1">
    <source>
        <dbReference type="EMBL" id="TSE35411.1"/>
    </source>
</evidence>
<accession>A0A554XHV3</accession>
<dbReference type="Proteomes" id="UP000318294">
    <property type="component" value="Unassembled WGS sequence"/>
</dbReference>
<name>A0A554XHV3_9BURK</name>
<comment type="caution">
    <text evidence="1">The sequence shown here is derived from an EMBL/GenBank/DDBJ whole genome shotgun (WGS) entry which is preliminary data.</text>
</comment>
<organism evidence="1 2">
    <name type="scientific">Tepidimonas charontis</name>
    <dbReference type="NCBI Taxonomy" id="2267262"/>
    <lineage>
        <taxon>Bacteria</taxon>
        <taxon>Pseudomonadati</taxon>
        <taxon>Pseudomonadota</taxon>
        <taxon>Betaproteobacteria</taxon>
        <taxon>Burkholderiales</taxon>
        <taxon>Tepidimonas</taxon>
    </lineage>
</organism>